<evidence type="ECO:0000259" key="1">
    <source>
        <dbReference type="PROSITE" id="PS50213"/>
    </source>
</evidence>
<dbReference type="GO" id="GO:0003824">
    <property type="term" value="F:catalytic activity"/>
    <property type="evidence" value="ECO:0007669"/>
    <property type="project" value="InterPro"/>
</dbReference>
<dbReference type="InterPro" id="IPR036378">
    <property type="entry name" value="FAS1_dom_sf"/>
</dbReference>
<reference evidence="2 3" key="1">
    <citation type="journal article" date="2014" name="Nat. Commun.">
        <title>Klebsormidium flaccidum genome reveals primary factors for plant terrestrial adaptation.</title>
        <authorList>
            <person name="Hori K."/>
            <person name="Maruyama F."/>
            <person name="Fujisawa T."/>
            <person name="Togashi T."/>
            <person name="Yamamoto N."/>
            <person name="Seo M."/>
            <person name="Sato S."/>
            <person name="Yamada T."/>
            <person name="Mori H."/>
            <person name="Tajima N."/>
            <person name="Moriyama T."/>
            <person name="Ikeuchi M."/>
            <person name="Watanabe M."/>
            <person name="Wada H."/>
            <person name="Kobayashi K."/>
            <person name="Saito M."/>
            <person name="Masuda T."/>
            <person name="Sasaki-Sekimoto Y."/>
            <person name="Mashiguchi K."/>
            <person name="Awai K."/>
            <person name="Shimojima M."/>
            <person name="Masuda S."/>
            <person name="Iwai M."/>
            <person name="Nobusawa T."/>
            <person name="Narise T."/>
            <person name="Kondo S."/>
            <person name="Saito H."/>
            <person name="Sato R."/>
            <person name="Murakawa M."/>
            <person name="Ihara Y."/>
            <person name="Oshima-Yamada Y."/>
            <person name="Ohtaka K."/>
            <person name="Satoh M."/>
            <person name="Sonobe K."/>
            <person name="Ishii M."/>
            <person name="Ohtani R."/>
            <person name="Kanamori-Sato M."/>
            <person name="Honoki R."/>
            <person name="Miyazaki D."/>
            <person name="Mochizuki H."/>
            <person name="Umetsu J."/>
            <person name="Higashi K."/>
            <person name="Shibata D."/>
            <person name="Kamiya Y."/>
            <person name="Sato N."/>
            <person name="Nakamura Y."/>
            <person name="Tabata S."/>
            <person name="Ida S."/>
            <person name="Kurokawa K."/>
            <person name="Ohta H."/>
        </authorList>
    </citation>
    <scope>NUCLEOTIDE SEQUENCE [LARGE SCALE GENOMIC DNA]</scope>
    <source>
        <strain evidence="2 3">NIES-2285</strain>
    </source>
</reference>
<dbReference type="PANTHER" id="PTHR11895">
    <property type="entry name" value="TRANSAMIDASE"/>
    <property type="match status" value="1"/>
</dbReference>
<dbReference type="SUPFAM" id="SSF75304">
    <property type="entry name" value="Amidase signature (AS) enzymes"/>
    <property type="match status" value="1"/>
</dbReference>
<dbReference type="SMART" id="SM00554">
    <property type="entry name" value="FAS1"/>
    <property type="match status" value="1"/>
</dbReference>
<feature type="domain" description="FAS1" evidence="1">
    <location>
        <begin position="74"/>
        <end position="218"/>
    </location>
</feature>
<dbReference type="SUPFAM" id="SSF82153">
    <property type="entry name" value="FAS1 domain"/>
    <property type="match status" value="1"/>
</dbReference>
<dbReference type="AlphaFoldDB" id="A0A1Y1IE01"/>
<dbReference type="InterPro" id="IPR000782">
    <property type="entry name" value="FAS1_domain"/>
</dbReference>
<proteinExistence type="predicted"/>
<dbReference type="OrthoDB" id="566138at2759"/>
<dbReference type="OMA" id="AWGDVWF"/>
<name>A0A1Y1IE01_KLENI</name>
<sequence>MPIRRLSIKLKVWGDPSGASAGAGAALFGERFDWCSSPAGGPMAPTPAMLLGLLLSVSLHAASASRALLQSSPNTTLTGLVGGTSALSTLLSAVSTAGLADTLAGNGTFTVFAPSNDAFTKDIKSIYCIKDYGFGGKCANASDLLAAQNLGTILLNHVVAGSFPASSLANGTLLKTLGGSVQRVVILPNGTVTVGGAPVVTADVAATNGLAHVMGGVLYRDSQFNVTTVGTYLDTIADLGPQVTSPQSFPEARKALMVQDAQDNVDRFRSYRPIVERPDGGYTYPMPLLFDNTQGNRESYCVPTEQPKWTYPETTNVTRPADNETLAYMSVMELAALIKSKQVTSTELVDLYTARLKEYDNVLEAVVTYTTDLAYQQAALADQLLANGTYLGPLHGIPYGLKDLIAVPPYRTTWGSGAFINQVVPREATVYSKLTAAGAVLVAKLSTGEMATGDEWWGGKTKCPWNIAVGASGSSAGPGAAVAAGMVGFALGTETGGSIIGPAAQNGISGFRPTFGLTSRAYCMALSQTLDKVGPMARTAEDAAVILDVIRGKDGIDTSACNVALQSPFTIDVTNLTVGYLPDTPAAALAIFNETLKMKLVPVAFKNSAPDFSALYEVIRGAEAAAYFDYWMRSGNIENNTAPLQWPVRLRRSRMIPAVEYIQATRVRGVTITEMFAAFSGVDVFLGPATTYTSYGNIVNIPEISIPYAFAPATVPSNYTASTPRKSPQNVGIYGLPYSDSKILAVAMAFQKVNTANRQRPPINLIEPEVLANCSSPYSRCNIPAATVALLSQTGINNPPVQIKTYGMV</sequence>
<dbReference type="PROSITE" id="PS50213">
    <property type="entry name" value="FAS1"/>
    <property type="match status" value="1"/>
</dbReference>
<organism evidence="2 3">
    <name type="scientific">Klebsormidium nitens</name>
    <name type="common">Green alga</name>
    <name type="synonym">Ulothrix nitens</name>
    <dbReference type="NCBI Taxonomy" id="105231"/>
    <lineage>
        <taxon>Eukaryota</taxon>
        <taxon>Viridiplantae</taxon>
        <taxon>Streptophyta</taxon>
        <taxon>Klebsormidiophyceae</taxon>
        <taxon>Klebsormidiales</taxon>
        <taxon>Klebsormidiaceae</taxon>
        <taxon>Klebsormidium</taxon>
    </lineage>
</organism>
<dbReference type="Pfam" id="PF01425">
    <property type="entry name" value="Amidase"/>
    <property type="match status" value="1"/>
</dbReference>
<evidence type="ECO:0000313" key="2">
    <source>
        <dbReference type="EMBL" id="GAQ87649.1"/>
    </source>
</evidence>
<keyword evidence="3" id="KW-1185">Reference proteome</keyword>
<dbReference type="Proteomes" id="UP000054558">
    <property type="component" value="Unassembled WGS sequence"/>
</dbReference>
<dbReference type="Gene3D" id="2.30.180.10">
    <property type="entry name" value="FAS1 domain"/>
    <property type="match status" value="1"/>
</dbReference>
<evidence type="ECO:0000313" key="3">
    <source>
        <dbReference type="Proteomes" id="UP000054558"/>
    </source>
</evidence>
<dbReference type="InterPro" id="IPR000120">
    <property type="entry name" value="Amidase"/>
</dbReference>
<dbReference type="InterPro" id="IPR023631">
    <property type="entry name" value="Amidase_dom"/>
</dbReference>
<dbReference type="STRING" id="105231.A0A1Y1IE01"/>
<dbReference type="EMBL" id="DF237316">
    <property type="protein sequence ID" value="GAQ87649.1"/>
    <property type="molecule type" value="Genomic_DNA"/>
</dbReference>
<dbReference type="InterPro" id="IPR036928">
    <property type="entry name" value="AS_sf"/>
</dbReference>
<gene>
    <name evidence="2" type="ORF">KFL_003670100</name>
</gene>
<dbReference type="Gene3D" id="3.90.1300.10">
    <property type="entry name" value="Amidase signature (AS) domain"/>
    <property type="match status" value="1"/>
</dbReference>
<dbReference type="PANTHER" id="PTHR11895:SF73">
    <property type="entry name" value="AMIDASE FAMILY PROTEIN"/>
    <property type="match status" value="1"/>
</dbReference>
<accession>A0A1Y1IE01</accession>
<protein>
    <recommendedName>
        <fullName evidence="1">FAS1 domain-containing protein</fullName>
    </recommendedName>
</protein>
<dbReference type="Pfam" id="PF02469">
    <property type="entry name" value="Fasciclin"/>
    <property type="match status" value="1"/>
</dbReference>